<evidence type="ECO:0000313" key="3">
    <source>
        <dbReference type="Proteomes" id="UP000032568"/>
    </source>
</evidence>
<dbReference type="Proteomes" id="UP000032568">
    <property type="component" value="Chromosome"/>
</dbReference>
<feature type="transmembrane region" description="Helical" evidence="1">
    <location>
        <begin position="117"/>
        <end position="135"/>
    </location>
</feature>
<dbReference type="PANTHER" id="PTHR40076:SF1">
    <property type="entry name" value="MEMBRANE PROTEIN"/>
    <property type="match status" value="1"/>
</dbReference>
<feature type="transmembrane region" description="Helical" evidence="1">
    <location>
        <begin position="211"/>
        <end position="231"/>
    </location>
</feature>
<keyword evidence="1" id="KW-1133">Transmembrane helix</keyword>
<reference evidence="2 3" key="2">
    <citation type="journal article" date="2022" name="Mar. Drugs">
        <title>Bioassay-Guided Fractionation Leads to the Detection of Cholic Acid Generated by the Rare Thalassomonas sp.</title>
        <authorList>
            <person name="Pheiffer F."/>
            <person name="Schneider Y.K."/>
            <person name="Hansen E.H."/>
            <person name="Andersen J.H."/>
            <person name="Isaksson J."/>
            <person name="Busche T."/>
            <person name="R C."/>
            <person name="Kalinowski J."/>
            <person name="Zyl L.V."/>
            <person name="Trindade M."/>
        </authorList>
    </citation>
    <scope>NUCLEOTIDE SEQUENCE [LARGE SCALE GENOMIC DNA]</scope>
    <source>
        <strain evidence="2 3">A5K-106</strain>
    </source>
</reference>
<protein>
    <submittedName>
        <fullName evidence="2">Uncharacterized protein</fullName>
    </submittedName>
</protein>
<proteinExistence type="predicted"/>
<name>A0AAE9YL73_9GAMM</name>
<keyword evidence="1" id="KW-0812">Transmembrane</keyword>
<dbReference type="EMBL" id="CP059735">
    <property type="protein sequence ID" value="WDD97272.1"/>
    <property type="molecule type" value="Genomic_DNA"/>
</dbReference>
<evidence type="ECO:0000256" key="1">
    <source>
        <dbReference type="SAM" id="Phobius"/>
    </source>
</evidence>
<dbReference type="RefSeq" id="WP_044836017.1">
    <property type="nucleotide sequence ID" value="NZ_CP059735.1"/>
</dbReference>
<sequence length="262" mass="28734">MDKDSIVQIGGNIESALKGHYQLDVKNVLEEAWRLTRHSRGPINGGLSLVFLLGMLVSLVLTQSLGGVDKVFNDPQAGLILNIVITLVLWPFIAGIEMMGVLHAVGLKTQTKLTFAFLRRGSWVALCALLTSLLISIGLQLFILPGIFLAVALSLTIPLVVEKRMSPLNAIVLCVKATRFQWFKLFSIYLALMSVLMLIALPLILLAQSSMSIIAIVFFLFGLSYLAPMFYNTKGILYREIFGMKLKTAAADVNSTDNIFSA</sequence>
<keyword evidence="1" id="KW-0472">Membrane</keyword>
<evidence type="ECO:0000313" key="2">
    <source>
        <dbReference type="EMBL" id="WDD97272.1"/>
    </source>
</evidence>
<dbReference type="KEGG" id="tact:SG35_018245"/>
<feature type="transmembrane region" description="Helical" evidence="1">
    <location>
        <begin position="43"/>
        <end position="65"/>
    </location>
</feature>
<dbReference type="PANTHER" id="PTHR40076">
    <property type="entry name" value="MEMBRANE PROTEIN-RELATED"/>
    <property type="match status" value="1"/>
</dbReference>
<dbReference type="InterPro" id="IPR010380">
    <property type="entry name" value="DUF975"/>
</dbReference>
<feature type="transmembrane region" description="Helical" evidence="1">
    <location>
        <begin position="141"/>
        <end position="161"/>
    </location>
</feature>
<feature type="transmembrane region" description="Helical" evidence="1">
    <location>
        <begin position="182"/>
        <end position="205"/>
    </location>
</feature>
<reference evidence="2 3" key="1">
    <citation type="journal article" date="2015" name="Genome Announc.">
        <title>Draft Genome Sequences of Marine Isolates of Thalassomonas viridans and Thalassomonas actiniarum.</title>
        <authorList>
            <person name="Olonade I."/>
            <person name="van Zyl L.J."/>
            <person name="Trindade M."/>
        </authorList>
    </citation>
    <scope>NUCLEOTIDE SEQUENCE [LARGE SCALE GENOMIC DNA]</scope>
    <source>
        <strain evidence="2 3">A5K-106</strain>
    </source>
</reference>
<gene>
    <name evidence="2" type="ORF">SG35_018245</name>
</gene>
<dbReference type="AlphaFoldDB" id="A0AAE9YL73"/>
<accession>A0AAE9YL73</accession>
<feature type="transmembrane region" description="Helical" evidence="1">
    <location>
        <begin position="77"/>
        <end position="105"/>
    </location>
</feature>
<keyword evidence="3" id="KW-1185">Reference proteome</keyword>
<organism evidence="2 3">
    <name type="scientific">Thalassomonas actiniarum</name>
    <dbReference type="NCBI Taxonomy" id="485447"/>
    <lineage>
        <taxon>Bacteria</taxon>
        <taxon>Pseudomonadati</taxon>
        <taxon>Pseudomonadota</taxon>
        <taxon>Gammaproteobacteria</taxon>
        <taxon>Alteromonadales</taxon>
        <taxon>Colwelliaceae</taxon>
        <taxon>Thalassomonas</taxon>
    </lineage>
</organism>